<organism evidence="3 4">
    <name type="scientific">Seiridium unicorne</name>
    <dbReference type="NCBI Taxonomy" id="138068"/>
    <lineage>
        <taxon>Eukaryota</taxon>
        <taxon>Fungi</taxon>
        <taxon>Dikarya</taxon>
        <taxon>Ascomycota</taxon>
        <taxon>Pezizomycotina</taxon>
        <taxon>Sordariomycetes</taxon>
        <taxon>Xylariomycetidae</taxon>
        <taxon>Amphisphaeriales</taxon>
        <taxon>Sporocadaceae</taxon>
        <taxon>Seiridium</taxon>
    </lineage>
</organism>
<proteinExistence type="predicted"/>
<dbReference type="Pfam" id="PF00293">
    <property type="entry name" value="NUDIX"/>
    <property type="match status" value="1"/>
</dbReference>
<dbReference type="CDD" id="cd02883">
    <property type="entry name" value="NUDIX_Hydrolase"/>
    <property type="match status" value="1"/>
</dbReference>
<evidence type="ECO:0000313" key="4">
    <source>
        <dbReference type="Proteomes" id="UP001408356"/>
    </source>
</evidence>
<dbReference type="PROSITE" id="PS51462">
    <property type="entry name" value="NUDIX"/>
    <property type="match status" value="1"/>
</dbReference>
<reference evidence="3 4" key="1">
    <citation type="journal article" date="2024" name="J. Plant Pathol.">
        <title>Sequence and assembly of the genome of Seiridium unicorne, isolate CBS 538.82, causal agent of cypress canker disease.</title>
        <authorList>
            <person name="Scali E."/>
            <person name="Rocca G.D."/>
            <person name="Danti R."/>
            <person name="Garbelotto M."/>
            <person name="Barberini S."/>
            <person name="Baroncelli R."/>
            <person name="Emiliani G."/>
        </authorList>
    </citation>
    <scope>NUCLEOTIDE SEQUENCE [LARGE SCALE GENOMIC DNA]</scope>
    <source>
        <strain evidence="3 4">BM-138-508</strain>
    </source>
</reference>
<feature type="compositionally biased region" description="Basic and acidic residues" evidence="1">
    <location>
        <begin position="177"/>
        <end position="187"/>
    </location>
</feature>
<dbReference type="EMBL" id="JARVKF010000320">
    <property type="protein sequence ID" value="KAK9419387.1"/>
    <property type="molecule type" value="Genomic_DNA"/>
</dbReference>
<keyword evidence="4" id="KW-1185">Reference proteome</keyword>
<gene>
    <name evidence="3" type="ORF">SUNI508_07362</name>
</gene>
<evidence type="ECO:0000259" key="2">
    <source>
        <dbReference type="PROSITE" id="PS51462"/>
    </source>
</evidence>
<evidence type="ECO:0000313" key="3">
    <source>
        <dbReference type="EMBL" id="KAK9419387.1"/>
    </source>
</evidence>
<dbReference type="SUPFAM" id="SSF55811">
    <property type="entry name" value="Nudix"/>
    <property type="match status" value="1"/>
</dbReference>
<dbReference type="PANTHER" id="PTHR43736:SF1">
    <property type="entry name" value="DIHYDRONEOPTERIN TRIPHOSPHATE DIPHOSPHATASE"/>
    <property type="match status" value="1"/>
</dbReference>
<feature type="region of interest" description="Disordered" evidence="1">
    <location>
        <begin position="168"/>
        <end position="187"/>
    </location>
</feature>
<dbReference type="GO" id="GO:0016787">
    <property type="term" value="F:hydrolase activity"/>
    <property type="evidence" value="ECO:0007669"/>
    <property type="project" value="UniProtKB-KW"/>
</dbReference>
<name>A0ABR2UXQ0_9PEZI</name>
<dbReference type="Gene3D" id="3.90.79.10">
    <property type="entry name" value="Nucleoside Triphosphate Pyrophosphohydrolase"/>
    <property type="match status" value="1"/>
</dbReference>
<protein>
    <submittedName>
        <fullName evidence="3">Nudix hydrolase domain-containing protein</fullName>
    </submittedName>
</protein>
<dbReference type="InterPro" id="IPR015797">
    <property type="entry name" value="NUDIX_hydrolase-like_dom_sf"/>
</dbReference>
<dbReference type="PANTHER" id="PTHR43736">
    <property type="entry name" value="ADP-RIBOSE PYROPHOSPHATASE"/>
    <property type="match status" value="1"/>
</dbReference>
<accession>A0ABR2UXQ0</accession>
<comment type="caution">
    <text evidence="3">The sequence shown here is derived from an EMBL/GenBank/DDBJ whole genome shotgun (WGS) entry which is preliminary data.</text>
</comment>
<feature type="domain" description="Nudix hydrolase" evidence="2">
    <location>
        <begin position="20"/>
        <end position="166"/>
    </location>
</feature>
<dbReference type="InterPro" id="IPR000086">
    <property type="entry name" value="NUDIX_hydrolase_dom"/>
</dbReference>
<keyword evidence="3" id="KW-0378">Hydrolase</keyword>
<evidence type="ECO:0000256" key="1">
    <source>
        <dbReference type="SAM" id="MobiDB-lite"/>
    </source>
</evidence>
<dbReference type="Proteomes" id="UP001408356">
    <property type="component" value="Unassembled WGS sequence"/>
</dbReference>
<sequence length="187" mass="20841">MELDMSKADYPSRMNSQFDKLTVGAAVIRFTSSNIPQVLLLQRKLDEAYYPGVYEIPGGKVDDMDATIADAIIREVKEESNLTITQIVTALPEITYTTEKKVTGKSGSEESVIKHAIQLSYVVQVEDATQFHWNPEENCNGIWASPSDLEGIAITDKMRSLVESAFESARKSPMPEVVEKRIGKDRP</sequence>